<evidence type="ECO:0000256" key="5">
    <source>
        <dbReference type="ARBA" id="ARBA00022921"/>
    </source>
</evidence>
<evidence type="ECO:0000256" key="1">
    <source>
        <dbReference type="ARBA" id="ARBA00008293"/>
    </source>
</evidence>
<feature type="region of interest" description="Disordered" evidence="8">
    <location>
        <begin position="369"/>
        <end position="391"/>
    </location>
</feature>
<keyword evidence="4" id="KW-0946">Virion</keyword>
<keyword evidence="2" id="KW-1048">Host nucleus</keyword>
<keyword evidence="6" id="KW-0118">Viral capsid assembly</keyword>
<evidence type="ECO:0000256" key="8">
    <source>
        <dbReference type="SAM" id="MobiDB-lite"/>
    </source>
</evidence>
<dbReference type="EMBL" id="KJ563221">
    <property type="protein sequence ID" value="AIA22354.1"/>
    <property type="molecule type" value="Genomic_DNA"/>
</dbReference>
<dbReference type="GO" id="GO:0044423">
    <property type="term" value="C:virion component"/>
    <property type="evidence" value="ECO:0007669"/>
    <property type="project" value="UniProtKB-KW"/>
</dbReference>
<sequence length="431" mass="49110">MISRKVKQELLLSDPELKGIYSPLPIKKIKKRKRQDNDFELIEVGRTTKRRPYNYKGRKGKLKIRPGVPVIFTPGQKTTQTYKRSYDEVMGDADILEAYEANEGEFAYGKKPKMSSLENVKQMIIDNYDTKPLIPPEAIKGIKRRADEALETLNRKHLKMEEPEIVWSSAKRRPYNYKGRRGQLKLRPGVPIIFTPGEKSSKTYKRSFDEVMTDSNILSSQFNLEDEFAYGKRILLDNVNPTPSVVPITKQQVLNLPKALKRKAVGDPTLEILASKQTKMEESESQQPIEIKMRPIKKVGRRIGVQTVDVSIPLTKSVVSPMEVSLPPESPKKPPVLTSEAMVISPVKKSYGPANSIMPKYRLHPSIKVGPSPLVSSKRRRRRKNKPTSNIIPNVRYHPSIKMPKRTIIPAVRYHPSINAPEAKMRFVTLL</sequence>
<organism evidence="9 10">
    <name type="scientific">California sea lion adenovirus 1</name>
    <dbReference type="NCBI Taxonomy" id="943083"/>
    <lineage>
        <taxon>Viruses</taxon>
        <taxon>Varidnaviria</taxon>
        <taxon>Bamfordvirae</taxon>
        <taxon>Preplasmiviricota</taxon>
        <taxon>Polisuviricotina</taxon>
        <taxon>Pharingeaviricetes</taxon>
        <taxon>Rowavirales</taxon>
        <taxon>Adenoviridae</taxon>
        <taxon>Mastadenovirus</taxon>
        <taxon>Mastadenovirus otariidae</taxon>
        <taxon>Sea lion mastadenovirus A</taxon>
    </lineage>
</organism>
<dbReference type="Pfam" id="PF03910">
    <property type="entry name" value="Adeno_PV"/>
    <property type="match status" value="2"/>
</dbReference>
<feature type="compositionally biased region" description="Basic residues" evidence="8">
    <location>
        <begin position="377"/>
        <end position="386"/>
    </location>
</feature>
<evidence type="ECO:0000313" key="9">
    <source>
        <dbReference type="EMBL" id="AIA22354.1"/>
    </source>
</evidence>
<name>A0A059XJ43_9ADEN</name>
<reference evidence="9 10" key="1">
    <citation type="journal article" date="2015" name="Infect. Genet. Evol.">
        <title>Phylogenomic characterization of California sea lion adenovirus-1.</title>
        <authorList>
            <person name="Cortes-Hinojosa G."/>
            <person name="Gulland F.M."/>
            <person name="Goldstein T."/>
            <person name="Venn-Watson S."/>
            <person name="Rivera R."/>
            <person name="Waltzek T.B."/>
            <person name="Salemi M."/>
            <person name="Wellehan J.F.Jr."/>
        </authorList>
    </citation>
    <scope>NUCLEOTIDE SEQUENCE [LARGE SCALE GENOMIC DNA]</scope>
    <source>
        <strain evidence="9">Zc11-030</strain>
    </source>
</reference>
<accession>A0A059XJ43</accession>
<evidence type="ECO:0000256" key="4">
    <source>
        <dbReference type="ARBA" id="ARBA00022844"/>
    </source>
</evidence>
<evidence type="ECO:0000256" key="2">
    <source>
        <dbReference type="ARBA" id="ARBA00022562"/>
    </source>
</evidence>
<evidence type="ECO:0000256" key="7">
    <source>
        <dbReference type="ARBA" id="ARBA00023125"/>
    </source>
</evidence>
<dbReference type="RefSeq" id="YP_009032613.1">
    <property type="nucleotide sequence ID" value="NC_024150.1"/>
</dbReference>
<comment type="similarity">
    <text evidence="1">Belongs to the adenoviridae core-capsid bridging protein family.</text>
</comment>
<protein>
    <submittedName>
        <fullName evidence="9">PV</fullName>
    </submittedName>
</protein>
<keyword evidence="10" id="KW-1185">Reference proteome</keyword>
<dbReference type="GO" id="GO:0003677">
    <property type="term" value="F:DNA binding"/>
    <property type="evidence" value="ECO:0007669"/>
    <property type="project" value="UniProtKB-KW"/>
</dbReference>
<evidence type="ECO:0000256" key="6">
    <source>
        <dbReference type="ARBA" id="ARBA00022950"/>
    </source>
</evidence>
<keyword evidence="3" id="KW-1188">Viral release from host cell</keyword>
<evidence type="ECO:0000256" key="3">
    <source>
        <dbReference type="ARBA" id="ARBA00022612"/>
    </source>
</evidence>
<keyword evidence="7" id="KW-0238">DNA-binding</keyword>
<evidence type="ECO:0000313" key="10">
    <source>
        <dbReference type="Proteomes" id="UP000116231"/>
    </source>
</evidence>
<dbReference type="OrthoDB" id="9492at10239"/>
<dbReference type="KEGG" id="vg:19488615"/>
<dbReference type="GeneID" id="19488615"/>
<keyword evidence="5" id="KW-0426">Late protein</keyword>
<dbReference type="InterPro" id="IPR005608">
    <property type="entry name" value="Adeno_V"/>
</dbReference>
<proteinExistence type="inferred from homology"/>
<dbReference type="Proteomes" id="UP000116231">
    <property type="component" value="Segment"/>
</dbReference>